<dbReference type="PANTHER" id="PTHR11319">
    <property type="entry name" value="G PROTEIN-COUPLED RECEPTOR-RELATED"/>
    <property type="match status" value="1"/>
</dbReference>
<evidence type="ECO:0000313" key="2">
    <source>
        <dbReference type="EMBL" id="CDW72907.1"/>
    </source>
</evidence>
<dbReference type="PANTHER" id="PTHR11319:SF35">
    <property type="entry name" value="OUTER MEMBRANE PROTEIN PMPC-RELATED"/>
    <property type="match status" value="1"/>
</dbReference>
<dbReference type="AlphaFoldDB" id="A0A077ZSQ5"/>
<feature type="transmembrane region" description="Helical" evidence="1">
    <location>
        <begin position="342"/>
        <end position="361"/>
    </location>
</feature>
<evidence type="ECO:0000313" key="3">
    <source>
        <dbReference type="Proteomes" id="UP000039865"/>
    </source>
</evidence>
<feature type="transmembrane region" description="Helical" evidence="1">
    <location>
        <begin position="249"/>
        <end position="270"/>
    </location>
</feature>
<keyword evidence="3" id="KW-1185">Reference proteome</keyword>
<feature type="transmembrane region" description="Helical" evidence="1">
    <location>
        <begin position="403"/>
        <end position="423"/>
    </location>
</feature>
<dbReference type="EMBL" id="CCKQ01001803">
    <property type="protein sequence ID" value="CDW72907.1"/>
    <property type="molecule type" value="Genomic_DNA"/>
</dbReference>
<gene>
    <name evidence="2" type="primary">Contig4241.g4545</name>
    <name evidence="2" type="ORF">STYLEM_1874</name>
</gene>
<sequence length="454" mass="52751">MQGGTDIQFSQNTKASAQNGIFIFNDLSVQKAHILSILRIHFARNALAIMSDARARIRHSLNRVIGEKKRQVQLFTNVLTEKAACIYYFSHEFIEVVFILNVLLDMKESFAKVARKVVMVKYMVDQARLIVFLVKILKFKFLNFSAYYFCLDSMLLIYQSTIPYINFYNSSILFVNHRNKPQTVLLRIITNYYHATMIVKSFEMNWPNLVEDTLHYLSIIGSTSESIFSLDCIYKQSTNLSIPTVYVKIIMYGLLPFILSLIGALVWMMIHLYRQLRSKPKIDITQSILVTSFILSYISYPIITNQTFSLFSCQKFQDGKEYLKADYEIECWVGTHQKMVQYIGIPYTLIWVFGFPIYFFITLSTKKKRFHEIDIIHKYGLFFAGLNDGVFYWEILLVNIRKFIFILCSTLLSSMSIVIKVTLIQILNILNLGTLGCLSTFHLNSIDLLVKTLH</sequence>
<organism evidence="2 3">
    <name type="scientific">Stylonychia lemnae</name>
    <name type="common">Ciliate</name>
    <dbReference type="NCBI Taxonomy" id="5949"/>
    <lineage>
        <taxon>Eukaryota</taxon>
        <taxon>Sar</taxon>
        <taxon>Alveolata</taxon>
        <taxon>Ciliophora</taxon>
        <taxon>Intramacronucleata</taxon>
        <taxon>Spirotrichea</taxon>
        <taxon>Stichotrichia</taxon>
        <taxon>Sporadotrichida</taxon>
        <taxon>Oxytrichidae</taxon>
        <taxon>Stylonychinae</taxon>
        <taxon>Stylonychia</taxon>
    </lineage>
</organism>
<accession>A0A077ZSQ5</accession>
<proteinExistence type="predicted"/>
<dbReference type="Proteomes" id="UP000039865">
    <property type="component" value="Unassembled WGS sequence"/>
</dbReference>
<reference evidence="2 3" key="1">
    <citation type="submission" date="2014-06" db="EMBL/GenBank/DDBJ databases">
        <authorList>
            <person name="Swart Estienne"/>
        </authorList>
    </citation>
    <scope>NUCLEOTIDE SEQUENCE [LARGE SCALE GENOMIC DNA]</scope>
    <source>
        <strain evidence="2 3">130c</strain>
    </source>
</reference>
<dbReference type="OrthoDB" id="296659at2759"/>
<feature type="transmembrane region" description="Helical" evidence="1">
    <location>
        <begin position="282"/>
        <end position="303"/>
    </location>
</feature>
<keyword evidence="1" id="KW-1133">Transmembrane helix</keyword>
<protein>
    <submittedName>
        <fullName evidence="2">Uncharacterized protein</fullName>
    </submittedName>
</protein>
<dbReference type="InParanoid" id="A0A077ZSQ5"/>
<name>A0A077ZSQ5_STYLE</name>
<keyword evidence="1" id="KW-0472">Membrane</keyword>
<evidence type="ECO:0000256" key="1">
    <source>
        <dbReference type="SAM" id="Phobius"/>
    </source>
</evidence>
<keyword evidence="1" id="KW-0812">Transmembrane</keyword>